<accession>A0AAU9FX33</accession>
<dbReference type="EMBL" id="AP029266">
    <property type="protein sequence ID" value="BFF99968.1"/>
    <property type="molecule type" value="Genomic_DNA"/>
</dbReference>
<evidence type="ECO:0000313" key="2">
    <source>
        <dbReference type="Proteomes" id="UP001500889"/>
    </source>
</evidence>
<dbReference type="EMBL" id="AP029266">
    <property type="protein sequence ID" value="BFF99967.1"/>
    <property type="molecule type" value="Genomic_DNA"/>
</dbReference>
<dbReference type="Proteomes" id="UP001500889">
    <property type="component" value="Chromosome A"/>
</dbReference>
<keyword evidence="2" id="KW-1185">Reference proteome</keyword>
<evidence type="ECO:0000313" key="1">
    <source>
        <dbReference type="EMBL" id="BFF99966.1"/>
    </source>
</evidence>
<gene>
    <name evidence="1" type="ORF">DMAD_00078</name>
</gene>
<sequence>MYLAAPCPKPEDLPEFGQLPSELENSADSGLRLHNCQTSSWSLFLLISAGSVLFSSKYGVHRVIQFPFQSLLQGVHSLL</sequence>
<protein>
    <submittedName>
        <fullName evidence="1">Uncharacterized protein</fullName>
    </submittedName>
</protein>
<dbReference type="EMBL" id="AP029266">
    <property type="protein sequence ID" value="BFF99966.1"/>
    <property type="molecule type" value="Genomic_DNA"/>
</dbReference>
<proteinExistence type="predicted"/>
<organism evidence="1 2">
    <name type="scientific">Drosophila madeirensis</name>
    <name type="common">Fruit fly</name>
    <dbReference type="NCBI Taxonomy" id="30013"/>
    <lineage>
        <taxon>Eukaryota</taxon>
        <taxon>Metazoa</taxon>
        <taxon>Ecdysozoa</taxon>
        <taxon>Arthropoda</taxon>
        <taxon>Hexapoda</taxon>
        <taxon>Insecta</taxon>
        <taxon>Pterygota</taxon>
        <taxon>Neoptera</taxon>
        <taxon>Endopterygota</taxon>
        <taxon>Diptera</taxon>
        <taxon>Brachycera</taxon>
        <taxon>Muscomorpha</taxon>
        <taxon>Ephydroidea</taxon>
        <taxon>Drosophilidae</taxon>
        <taxon>Drosophila</taxon>
        <taxon>Sophophora</taxon>
    </lineage>
</organism>
<reference evidence="1 2" key="1">
    <citation type="submission" date="2024-02" db="EMBL/GenBank/DDBJ databases">
        <title>A chromosome-level genome assembly of Drosophila madeirensis, a fruit fly species endemic to Madeira island.</title>
        <authorList>
            <person name="Tomihara K."/>
            <person name="Llopart A."/>
            <person name="Yamamoto D."/>
        </authorList>
    </citation>
    <scope>NUCLEOTIDE SEQUENCE [LARGE SCALE GENOMIC DNA]</scope>
    <source>
        <strain evidence="1 2">RF1</strain>
    </source>
</reference>
<name>A0AAU9FX33_DROMD</name>
<dbReference type="AlphaFoldDB" id="A0AAU9FX33"/>